<proteinExistence type="predicted"/>
<dbReference type="PROSITE" id="PS51094">
    <property type="entry name" value="PTS_EIIA_TYPE_2"/>
    <property type="match status" value="1"/>
</dbReference>
<dbReference type="Proteomes" id="UP000292686">
    <property type="component" value="Unassembled WGS sequence"/>
</dbReference>
<reference evidence="4 5" key="1">
    <citation type="submission" date="2019-01" db="EMBL/GenBank/DDBJ databases">
        <title>Agromyces.</title>
        <authorList>
            <person name="Li J."/>
        </authorList>
    </citation>
    <scope>NUCLEOTIDE SEQUENCE [LARGE SCALE GENOMIC DNA]</scope>
    <source>
        <strain evidence="4 5">DSM 23870</strain>
    </source>
</reference>
<comment type="caution">
    <text evidence="4">The sequence shown here is derived from an EMBL/GenBank/DDBJ whole genome shotgun (WGS) entry which is preliminary data.</text>
</comment>
<keyword evidence="5" id="KW-1185">Reference proteome</keyword>
<evidence type="ECO:0000313" key="4">
    <source>
        <dbReference type="EMBL" id="RXZ87512.1"/>
    </source>
</evidence>
<dbReference type="PANTHER" id="PTHR30185">
    <property type="entry name" value="CRYPTIC BETA-GLUCOSIDE BGL OPERON ANTITERMINATOR"/>
    <property type="match status" value="1"/>
</dbReference>
<dbReference type="InterPro" id="IPR016152">
    <property type="entry name" value="PTrfase/Anion_transptr"/>
</dbReference>
<dbReference type="Pfam" id="PF00874">
    <property type="entry name" value="PRD"/>
    <property type="match status" value="1"/>
</dbReference>
<accession>A0A4Q2MBX6</accession>
<keyword evidence="1" id="KW-0677">Repeat</keyword>
<feature type="domain" description="PRD" evidence="3">
    <location>
        <begin position="302"/>
        <end position="408"/>
    </location>
</feature>
<evidence type="ECO:0000259" key="2">
    <source>
        <dbReference type="PROSITE" id="PS51094"/>
    </source>
</evidence>
<organism evidence="4 5">
    <name type="scientific">Agromyces atrinae</name>
    <dbReference type="NCBI Taxonomy" id="592376"/>
    <lineage>
        <taxon>Bacteria</taxon>
        <taxon>Bacillati</taxon>
        <taxon>Actinomycetota</taxon>
        <taxon>Actinomycetes</taxon>
        <taxon>Micrococcales</taxon>
        <taxon>Microbacteriaceae</taxon>
        <taxon>Agromyces</taxon>
    </lineage>
</organism>
<dbReference type="InterPro" id="IPR036390">
    <property type="entry name" value="WH_DNA-bd_sf"/>
</dbReference>
<dbReference type="AlphaFoldDB" id="A0A4Q2MBX6"/>
<sequence>MVDSWGAHIEARGFGARVVDRQQRMLDLLARADDWLTATELAERLGVTARSVRNYVTGANQVGTDPVVESGSRGYRLDRSAYARLVEEPRSESSPQARSTRLLRRLIDDAHGIDVAALALDEHVSDSTIESDVARVRTRLDGSGLSLIRSGGLVRLGGTESARRRLLGALFREESARGMFELEEIQREFPREPLAAFKTGLIDALAERGYEVNEYGLRTVLLHVAIAVDRASRDHALAADPAHESLHRVDAAGELTDLLERLVGEHFDVVLGDGDIAYLGFLLSTRVATPGREQLTASVDEYLRPEQLESVRDIVQRAAREYLVDLDDDDFLVRLALHVQNLVARAGDESFARNPLARSIKSSYPMIYELAVYIAGELSRVESISVNEDEIAYIAMHVGAQLEERRSGEEPIPASIVSPAYHSLHLTLLRRLDDAVGTQLRVEQIVTRSDVDWAGLPGDLVISSIEPAVPADRILVVNPFFGSSDEERVRTAIARARRQRRRARIADELVEYFDERLFFRGENAPDAETMIRRLGDRMVDLGIISTDYVEGALERERLSSTAFTESLAVPHAMTMTATRTAIAIVISETPLPWGESRVNVVAFIAFSEAGRASFQSVFEQFVEVFSERENVQRLLHRGTDYASFIGELAHLMAE</sequence>
<name>A0A4Q2MBX6_9MICO</name>
<dbReference type="InterPro" id="IPR011608">
    <property type="entry name" value="PRD"/>
</dbReference>
<dbReference type="Pfam" id="PF00359">
    <property type="entry name" value="PTS_EIIA_2"/>
    <property type="match status" value="1"/>
</dbReference>
<dbReference type="Pfam" id="PF08279">
    <property type="entry name" value="HTH_11"/>
    <property type="match status" value="1"/>
</dbReference>
<dbReference type="OrthoDB" id="3710983at2"/>
<dbReference type="PANTHER" id="PTHR30185:SF12">
    <property type="entry name" value="TRANSCRIPTIONAL REGULATOR MANR"/>
    <property type="match status" value="1"/>
</dbReference>
<dbReference type="PROSITE" id="PS51372">
    <property type="entry name" value="PRD_2"/>
    <property type="match status" value="1"/>
</dbReference>
<dbReference type="InterPro" id="IPR013196">
    <property type="entry name" value="HTH_11"/>
</dbReference>
<dbReference type="Gene3D" id="1.10.10.10">
    <property type="entry name" value="Winged helix-like DNA-binding domain superfamily/Winged helix DNA-binding domain"/>
    <property type="match status" value="1"/>
</dbReference>
<protein>
    <submittedName>
        <fullName evidence="4">PRD domain-containing protein</fullName>
    </submittedName>
</protein>
<dbReference type="InterPro" id="IPR036634">
    <property type="entry name" value="PRD_sf"/>
</dbReference>
<feature type="domain" description="PTS EIIA type-2" evidence="2">
    <location>
        <begin position="511"/>
        <end position="654"/>
    </location>
</feature>
<dbReference type="InterPro" id="IPR036388">
    <property type="entry name" value="WH-like_DNA-bd_sf"/>
</dbReference>
<gene>
    <name evidence="4" type="ORF">ESP50_06245</name>
</gene>
<dbReference type="EMBL" id="SDPM01000002">
    <property type="protein sequence ID" value="RXZ87512.1"/>
    <property type="molecule type" value="Genomic_DNA"/>
</dbReference>
<dbReference type="SUPFAM" id="SSF63520">
    <property type="entry name" value="PTS-regulatory domain, PRD"/>
    <property type="match status" value="1"/>
</dbReference>
<dbReference type="Gene3D" id="1.10.1790.10">
    <property type="entry name" value="PRD domain"/>
    <property type="match status" value="1"/>
</dbReference>
<dbReference type="SUPFAM" id="SSF46785">
    <property type="entry name" value="Winged helix' DNA-binding domain"/>
    <property type="match status" value="1"/>
</dbReference>
<dbReference type="Gene3D" id="3.40.930.10">
    <property type="entry name" value="Mannitol-specific EII, Chain A"/>
    <property type="match status" value="1"/>
</dbReference>
<evidence type="ECO:0000256" key="1">
    <source>
        <dbReference type="ARBA" id="ARBA00022737"/>
    </source>
</evidence>
<dbReference type="GO" id="GO:0006355">
    <property type="term" value="P:regulation of DNA-templated transcription"/>
    <property type="evidence" value="ECO:0007669"/>
    <property type="project" value="InterPro"/>
</dbReference>
<dbReference type="InterPro" id="IPR050661">
    <property type="entry name" value="BglG_antiterminators"/>
</dbReference>
<dbReference type="InterPro" id="IPR002178">
    <property type="entry name" value="PTS_EIIA_type-2_dom"/>
</dbReference>
<dbReference type="SUPFAM" id="SSF55804">
    <property type="entry name" value="Phoshotransferase/anion transport protein"/>
    <property type="match status" value="1"/>
</dbReference>
<evidence type="ECO:0000259" key="3">
    <source>
        <dbReference type="PROSITE" id="PS51372"/>
    </source>
</evidence>
<evidence type="ECO:0000313" key="5">
    <source>
        <dbReference type="Proteomes" id="UP000292686"/>
    </source>
</evidence>